<evidence type="ECO:0000313" key="8">
    <source>
        <dbReference type="Proteomes" id="UP000824890"/>
    </source>
</evidence>
<feature type="domain" description="Gnk2-homologous" evidence="6">
    <location>
        <begin position="96"/>
        <end position="203"/>
    </location>
</feature>
<evidence type="ECO:0000256" key="5">
    <source>
        <dbReference type="ARBA" id="ARBA00038515"/>
    </source>
</evidence>
<dbReference type="Gene3D" id="3.30.430.20">
    <property type="entry name" value="Gnk2 domain, C-X8-C-X2-C motif"/>
    <property type="match status" value="4"/>
</dbReference>
<organism evidence="7 8">
    <name type="scientific">Brassica napus</name>
    <name type="common">Rape</name>
    <dbReference type="NCBI Taxonomy" id="3708"/>
    <lineage>
        <taxon>Eukaryota</taxon>
        <taxon>Viridiplantae</taxon>
        <taxon>Streptophyta</taxon>
        <taxon>Embryophyta</taxon>
        <taxon>Tracheophyta</taxon>
        <taxon>Spermatophyta</taxon>
        <taxon>Magnoliopsida</taxon>
        <taxon>eudicotyledons</taxon>
        <taxon>Gunneridae</taxon>
        <taxon>Pentapetalae</taxon>
        <taxon>rosids</taxon>
        <taxon>malvids</taxon>
        <taxon>Brassicales</taxon>
        <taxon>Brassicaceae</taxon>
        <taxon>Brassiceae</taxon>
        <taxon>Brassica</taxon>
    </lineage>
</organism>
<dbReference type="PANTHER" id="PTHR32411">
    <property type="entry name" value="CYSTEINE-RICH REPEAT SECRETORY PROTEIN 38-RELATED"/>
    <property type="match status" value="1"/>
</dbReference>
<keyword evidence="3" id="KW-0732">Signal</keyword>
<dbReference type="EMBL" id="JAGKQM010000005">
    <property type="protein sequence ID" value="KAH0926714.1"/>
    <property type="molecule type" value="Genomic_DNA"/>
</dbReference>
<reference evidence="7 8" key="1">
    <citation type="submission" date="2021-05" db="EMBL/GenBank/DDBJ databases">
        <title>Genome Assembly of Synthetic Allotetraploid Brassica napus Reveals Homoeologous Exchanges between Subgenomes.</title>
        <authorList>
            <person name="Davis J.T."/>
        </authorList>
    </citation>
    <scope>NUCLEOTIDE SEQUENCE [LARGE SCALE GENOMIC DNA]</scope>
    <source>
        <strain evidence="8">cv. Da-Ae</strain>
        <tissue evidence="7">Seedling</tissue>
    </source>
</reference>
<keyword evidence="8" id="KW-1185">Reference proteome</keyword>
<dbReference type="Proteomes" id="UP000824890">
    <property type="component" value="Unassembled WGS sequence"/>
</dbReference>
<evidence type="ECO:0000313" key="7">
    <source>
        <dbReference type="EMBL" id="KAH0926714.1"/>
    </source>
</evidence>
<proteinExistence type="inferred from homology"/>
<comment type="caution">
    <text evidence="7">The sequence shown here is derived from an EMBL/GenBank/DDBJ whole genome shotgun (WGS) entry which is preliminary data.</text>
</comment>
<evidence type="ECO:0000256" key="1">
    <source>
        <dbReference type="ARBA" id="ARBA00004613"/>
    </source>
</evidence>
<feature type="domain" description="Gnk2-homologous" evidence="6">
    <location>
        <begin position="1"/>
        <end position="90"/>
    </location>
</feature>
<comment type="similarity">
    <text evidence="5">Belongs to the cysteine-rich repeat secretory protein family.</text>
</comment>
<dbReference type="InterPro" id="IPR050581">
    <property type="entry name" value="CRR_secretory_protein"/>
</dbReference>
<dbReference type="PROSITE" id="PS51473">
    <property type="entry name" value="GNK2"/>
    <property type="match status" value="3"/>
</dbReference>
<evidence type="ECO:0000256" key="2">
    <source>
        <dbReference type="ARBA" id="ARBA00022525"/>
    </source>
</evidence>
<sequence length="425" mass="48865">MLGKYKLGSEYDKLFKNIMKMFYKNSIRGYDLFGDSTFTAILQCRGDSYGPKCRDCFVTALAALRRRCPWYKGKIIWYDQCLLSMDSKYSVGQIDYDNNFCMSNAKKVVEDGVAFIQVWNILIGDLTKLATTGDNYTLYSVGEKRYKGDMIYGMVQCAVDLSRKACQECVLYNRFHFQVCVNDIRGARVVGRSCTFRLEFYPFIAKQRHFDPCLCHATSPYKQRITLKHDQCVSQPQMLGKYKPGSEYEKQLKLTIKNFYSDSGNKEGYTMLGSDGFSAILQCRGDSYGSKCRDCYATAVAAIDYDNNFCMSNAKKLGGDKLAFIRTWNIFMDNLTTLAIRVDNNDPKTSPLYAVGETRFKGDMMYGMVQCTKDIPEKACEECLVFNSIHFQFCLNDKRGARFMSRSCTFRFEFYPFIAKQVRNI</sequence>
<evidence type="ECO:0000256" key="3">
    <source>
        <dbReference type="ARBA" id="ARBA00022729"/>
    </source>
</evidence>
<dbReference type="PANTHER" id="PTHR32411:SF58">
    <property type="entry name" value="GNK2-HOMOLOGOUS DOMAIN-CONTAINING PROTEIN"/>
    <property type="match status" value="1"/>
</dbReference>
<dbReference type="InterPro" id="IPR038408">
    <property type="entry name" value="GNK2_sf"/>
</dbReference>
<dbReference type="CDD" id="cd23509">
    <property type="entry name" value="Gnk2-like"/>
    <property type="match status" value="4"/>
</dbReference>
<accession>A0ABQ8DBG4</accession>
<dbReference type="Pfam" id="PF01657">
    <property type="entry name" value="Stress-antifung"/>
    <property type="match status" value="4"/>
</dbReference>
<name>A0ABQ8DBG4_BRANA</name>
<evidence type="ECO:0000256" key="4">
    <source>
        <dbReference type="ARBA" id="ARBA00022737"/>
    </source>
</evidence>
<keyword evidence="4" id="KW-0677">Repeat</keyword>
<evidence type="ECO:0000259" key="6">
    <source>
        <dbReference type="PROSITE" id="PS51473"/>
    </source>
</evidence>
<protein>
    <recommendedName>
        <fullName evidence="6">Gnk2-homologous domain-containing protein</fullName>
    </recommendedName>
</protein>
<dbReference type="InterPro" id="IPR002902">
    <property type="entry name" value="GNK2"/>
</dbReference>
<comment type="subcellular location">
    <subcellularLocation>
        <location evidence="1">Secreted</location>
    </subcellularLocation>
</comment>
<keyword evidence="2" id="KW-0964">Secreted</keyword>
<gene>
    <name evidence="7" type="ORF">HID58_018970</name>
</gene>
<feature type="domain" description="Gnk2-homologous" evidence="6">
    <location>
        <begin position="305"/>
        <end position="417"/>
    </location>
</feature>